<dbReference type="PROSITE" id="PS51352">
    <property type="entry name" value="THIOREDOXIN_2"/>
    <property type="match status" value="1"/>
</dbReference>
<dbReference type="CDD" id="cd02966">
    <property type="entry name" value="TlpA_like_family"/>
    <property type="match status" value="1"/>
</dbReference>
<dbReference type="AlphaFoldDB" id="A0A2Z4G7H6"/>
<dbReference type="InterPro" id="IPR050553">
    <property type="entry name" value="Thioredoxin_ResA/DsbE_sf"/>
</dbReference>
<gene>
    <name evidence="2" type="ORF">DJ013_02550</name>
</gene>
<dbReference type="InterPro" id="IPR000866">
    <property type="entry name" value="AhpC/TSA"/>
</dbReference>
<name>A0A2Z4G7H6_9BACT</name>
<dbReference type="RefSeq" id="WP_111370214.1">
    <property type="nucleotide sequence ID" value="NZ_CP029480.1"/>
</dbReference>
<dbReference type="PROSITE" id="PS51257">
    <property type="entry name" value="PROKAR_LIPOPROTEIN"/>
    <property type="match status" value="1"/>
</dbReference>
<dbReference type="Gene3D" id="3.40.30.10">
    <property type="entry name" value="Glutaredoxin"/>
    <property type="match status" value="1"/>
</dbReference>
<proteinExistence type="predicted"/>
<dbReference type="KEGG" id="als:DJ013_02550"/>
<evidence type="ECO:0000313" key="3">
    <source>
        <dbReference type="Proteomes" id="UP000249873"/>
    </source>
</evidence>
<keyword evidence="3" id="KW-1185">Reference proteome</keyword>
<sequence length="295" mass="33751">MKKALLFLIILSTYSCNKSNDYFSSELISECPEQLEDFKTQNIDAELKFTELETGLDSLKFFFGSITKNNKTDYWIASNFKGNNGLRGVSLKPTDSLNFLSEDITLEINPFDPISPYSVSLRILHEPSTNTVQYLWLKNGLPTKTATFVKVEKPILQGKEFPEISIKALNGETISSKDFKNKIIVINWWSTSCSPCVKEIPELNGIFEKYKSYENILFLAITNDTKDRVLPFLEKHNFKYTQGLGRDEINEVFKGFQPQNIIINKHGVTELFLAGYIEQTPSIIDKTIEQLLEKK</sequence>
<protein>
    <recommendedName>
        <fullName evidence="1">Thioredoxin domain-containing protein</fullName>
    </recommendedName>
</protein>
<accession>A0A2Z4G7H6</accession>
<reference evidence="2 3" key="1">
    <citation type="submission" date="2018-05" db="EMBL/GenBank/DDBJ databases">
        <title>Complete genome sequence of Arcticibacterium luteifluviistationis SM1504T, a cytophagaceae bacterium isolated from Arctic surface seawater.</title>
        <authorList>
            <person name="Li Y."/>
            <person name="Qin Q.-L."/>
        </authorList>
    </citation>
    <scope>NUCLEOTIDE SEQUENCE [LARGE SCALE GENOMIC DNA]</scope>
    <source>
        <strain evidence="2 3">SM1504</strain>
    </source>
</reference>
<feature type="domain" description="Thioredoxin" evidence="1">
    <location>
        <begin position="155"/>
        <end position="293"/>
    </location>
</feature>
<organism evidence="2 3">
    <name type="scientific">Arcticibacterium luteifluviistationis</name>
    <dbReference type="NCBI Taxonomy" id="1784714"/>
    <lineage>
        <taxon>Bacteria</taxon>
        <taxon>Pseudomonadati</taxon>
        <taxon>Bacteroidota</taxon>
        <taxon>Cytophagia</taxon>
        <taxon>Cytophagales</taxon>
        <taxon>Leadbetterellaceae</taxon>
        <taxon>Arcticibacterium</taxon>
    </lineage>
</organism>
<dbReference type="GO" id="GO:0016209">
    <property type="term" value="F:antioxidant activity"/>
    <property type="evidence" value="ECO:0007669"/>
    <property type="project" value="InterPro"/>
</dbReference>
<dbReference type="InterPro" id="IPR036249">
    <property type="entry name" value="Thioredoxin-like_sf"/>
</dbReference>
<evidence type="ECO:0000259" key="1">
    <source>
        <dbReference type="PROSITE" id="PS51352"/>
    </source>
</evidence>
<dbReference type="Proteomes" id="UP000249873">
    <property type="component" value="Chromosome"/>
</dbReference>
<evidence type="ECO:0000313" key="2">
    <source>
        <dbReference type="EMBL" id="AWV97112.1"/>
    </source>
</evidence>
<dbReference type="InterPro" id="IPR013766">
    <property type="entry name" value="Thioredoxin_domain"/>
</dbReference>
<dbReference type="OrthoDB" id="6399635at2"/>
<dbReference type="PANTHER" id="PTHR42852">
    <property type="entry name" value="THIOL:DISULFIDE INTERCHANGE PROTEIN DSBE"/>
    <property type="match status" value="1"/>
</dbReference>
<dbReference type="PANTHER" id="PTHR42852:SF17">
    <property type="entry name" value="THIOREDOXIN-LIKE PROTEIN HI_1115"/>
    <property type="match status" value="1"/>
</dbReference>
<dbReference type="GO" id="GO:0016491">
    <property type="term" value="F:oxidoreductase activity"/>
    <property type="evidence" value="ECO:0007669"/>
    <property type="project" value="InterPro"/>
</dbReference>
<dbReference type="EMBL" id="CP029480">
    <property type="protein sequence ID" value="AWV97112.1"/>
    <property type="molecule type" value="Genomic_DNA"/>
</dbReference>
<dbReference type="Pfam" id="PF00578">
    <property type="entry name" value="AhpC-TSA"/>
    <property type="match status" value="1"/>
</dbReference>
<dbReference type="SUPFAM" id="SSF52833">
    <property type="entry name" value="Thioredoxin-like"/>
    <property type="match status" value="1"/>
</dbReference>